<dbReference type="RefSeq" id="WP_093034328.1">
    <property type="nucleotide sequence ID" value="NZ_FMZV01000013.1"/>
</dbReference>
<dbReference type="EMBL" id="FMZV01000013">
    <property type="protein sequence ID" value="SDE03962.1"/>
    <property type="molecule type" value="Genomic_DNA"/>
</dbReference>
<name>A0A1G6ZN85_9RHOB</name>
<reference evidence="3" key="1">
    <citation type="submission" date="2016-10" db="EMBL/GenBank/DDBJ databases">
        <authorList>
            <person name="Varghese N."/>
            <person name="Submissions S."/>
        </authorList>
    </citation>
    <scope>NUCLEOTIDE SEQUENCE [LARGE SCALE GENOMIC DNA]</scope>
    <source>
        <strain evidence="3">CGMCC 1.9108</strain>
    </source>
</reference>
<keyword evidence="3" id="KW-1185">Reference proteome</keyword>
<gene>
    <name evidence="2" type="ORF">SAMN04488239_11344</name>
</gene>
<dbReference type="AlphaFoldDB" id="A0A1G6ZN85"/>
<evidence type="ECO:0000313" key="3">
    <source>
        <dbReference type="Proteomes" id="UP000199628"/>
    </source>
</evidence>
<dbReference type="OrthoDB" id="7846672at2"/>
<feature type="signal peptide" evidence="1">
    <location>
        <begin position="1"/>
        <end position="21"/>
    </location>
</feature>
<dbReference type="STRING" id="639004.SAMN04488239_11344"/>
<evidence type="ECO:0000256" key="1">
    <source>
        <dbReference type="SAM" id="SignalP"/>
    </source>
</evidence>
<proteinExistence type="predicted"/>
<evidence type="ECO:0000313" key="2">
    <source>
        <dbReference type="EMBL" id="SDE03962.1"/>
    </source>
</evidence>
<organism evidence="2 3">
    <name type="scientific">Ruegeria marina</name>
    <dbReference type="NCBI Taxonomy" id="639004"/>
    <lineage>
        <taxon>Bacteria</taxon>
        <taxon>Pseudomonadati</taxon>
        <taxon>Pseudomonadota</taxon>
        <taxon>Alphaproteobacteria</taxon>
        <taxon>Rhodobacterales</taxon>
        <taxon>Roseobacteraceae</taxon>
        <taxon>Ruegeria</taxon>
    </lineage>
</organism>
<sequence length="253" mass="27007">MWTDRIALSAALAALMMPAWADYANAPFHDRAYEVADTALRVLEGEAVAVPTEDAPLAAAVAALLLISEVGLAEAFEEAVEGDDEEEDASNGDGYANAYALLQTVRPWVAAVPSDAEIVDLMGRLDALMPTAERPEKLDADPEAAEVVAQALVGQLERAANADLYLGRDLARAMATVSQLAAHGCAYDEAVRPRWFEIAALYFEDALEAPLSVMAADPAEQIEDGLERLRDGDLSACDSVGKAFVDAKERLFP</sequence>
<accession>A0A1G6ZN85</accession>
<protein>
    <submittedName>
        <fullName evidence="2">Uncharacterized protein</fullName>
    </submittedName>
</protein>
<dbReference type="Proteomes" id="UP000199628">
    <property type="component" value="Unassembled WGS sequence"/>
</dbReference>
<feature type="chain" id="PRO_5011746741" evidence="1">
    <location>
        <begin position="22"/>
        <end position="253"/>
    </location>
</feature>
<keyword evidence="1" id="KW-0732">Signal</keyword>